<dbReference type="EMBL" id="CCYD01002939">
    <property type="protein sequence ID" value="CEG48403.1"/>
    <property type="molecule type" value="Genomic_DNA"/>
</dbReference>
<protein>
    <submittedName>
        <fullName evidence="2">Retrotransposon gag domain</fullName>
    </submittedName>
</protein>
<reference evidence="3" key="1">
    <citation type="submission" date="2014-09" db="EMBL/GenBank/DDBJ databases">
        <authorList>
            <person name="Sharma Rahul"/>
            <person name="Thines Marco"/>
        </authorList>
    </citation>
    <scope>NUCLEOTIDE SEQUENCE [LARGE SCALE GENOMIC DNA]</scope>
</reference>
<evidence type="ECO:0000259" key="1">
    <source>
        <dbReference type="Pfam" id="PF03732"/>
    </source>
</evidence>
<dbReference type="Pfam" id="PF03732">
    <property type="entry name" value="Retrotrans_gag"/>
    <property type="match status" value="1"/>
</dbReference>
<name>A0A0N7L7Y9_PLAHL</name>
<keyword evidence="3" id="KW-1185">Reference proteome</keyword>
<dbReference type="STRING" id="4781.A0A0N7L7Y9"/>
<dbReference type="RefSeq" id="XP_024584772.1">
    <property type="nucleotide sequence ID" value="XM_024719477.1"/>
</dbReference>
<dbReference type="InterPro" id="IPR005162">
    <property type="entry name" value="Retrotrans_gag_dom"/>
</dbReference>
<sequence>MSLLGPEGVQHLAAQDPEAIGARLEAFMSYENALLEHLQQKMSASFASMASPSVTDDSLRSKSLMVSVMVLEEADGKNLLLCVRVVVMAIASAMLQTQQQRVALAISKLGGRAREWALACGTSGEAAITSRVELELQLSRVFSPPNQAYRVRARFLAARQGNNELVDFVQEMRFLITGMAADPLPEAVTMTVFMEGLRTGLARMEVFRVQPSPLEEAEDVAMNFKSARLG</sequence>
<proteinExistence type="predicted"/>
<dbReference type="OrthoDB" id="119918at2759"/>
<accession>A0A0N7L7Y9</accession>
<feature type="domain" description="Retrotransposon gag" evidence="1">
    <location>
        <begin position="104"/>
        <end position="199"/>
    </location>
</feature>
<dbReference type="GeneID" id="36401283"/>
<evidence type="ECO:0000313" key="2">
    <source>
        <dbReference type="EMBL" id="CEG48403.1"/>
    </source>
</evidence>
<evidence type="ECO:0000313" key="3">
    <source>
        <dbReference type="Proteomes" id="UP000054928"/>
    </source>
</evidence>
<dbReference type="AlphaFoldDB" id="A0A0N7L7Y9"/>
<dbReference type="Proteomes" id="UP000054928">
    <property type="component" value="Unassembled WGS sequence"/>
</dbReference>
<dbReference type="OMA" id="LEAFMSY"/>
<organism evidence="2 3">
    <name type="scientific">Plasmopara halstedii</name>
    <name type="common">Downy mildew of sunflower</name>
    <dbReference type="NCBI Taxonomy" id="4781"/>
    <lineage>
        <taxon>Eukaryota</taxon>
        <taxon>Sar</taxon>
        <taxon>Stramenopiles</taxon>
        <taxon>Oomycota</taxon>
        <taxon>Peronosporomycetes</taxon>
        <taxon>Peronosporales</taxon>
        <taxon>Peronosporaceae</taxon>
        <taxon>Plasmopara</taxon>
    </lineage>
</organism>